<keyword evidence="2" id="KW-0732">Signal</keyword>
<comment type="caution">
    <text evidence="3">The sequence shown here is derived from an EMBL/GenBank/DDBJ whole genome shotgun (WGS) entry which is preliminary data.</text>
</comment>
<evidence type="ECO:0008006" key="5">
    <source>
        <dbReference type="Google" id="ProtNLM"/>
    </source>
</evidence>
<dbReference type="Proteomes" id="UP001224890">
    <property type="component" value="Unassembled WGS sequence"/>
</dbReference>
<sequence>MKATLAAVGLAPMALTELLFSRCSPIIFGRCRSPTIGTARHLPVQASLRRARRIARHGYNVCAWVRSVVCRNRAGRGQQAAEERTGDAEKKTVNRRWHVGR</sequence>
<proteinExistence type="predicted"/>
<evidence type="ECO:0000313" key="3">
    <source>
        <dbReference type="EMBL" id="KAK1658060.1"/>
    </source>
</evidence>
<feature type="chain" id="PRO_5042620306" description="Secreted protein" evidence="2">
    <location>
        <begin position="17"/>
        <end position="101"/>
    </location>
</feature>
<evidence type="ECO:0000256" key="1">
    <source>
        <dbReference type="SAM" id="MobiDB-lite"/>
    </source>
</evidence>
<feature type="region of interest" description="Disordered" evidence="1">
    <location>
        <begin position="76"/>
        <end position="101"/>
    </location>
</feature>
<accession>A0AAJ0ABQ4</accession>
<dbReference type="RefSeq" id="XP_060422824.1">
    <property type="nucleotide sequence ID" value="XM_060576353.1"/>
</dbReference>
<feature type="signal peptide" evidence="2">
    <location>
        <begin position="1"/>
        <end position="16"/>
    </location>
</feature>
<dbReference type="EMBL" id="JAHMHR010000079">
    <property type="protein sequence ID" value="KAK1658060.1"/>
    <property type="molecule type" value="Genomic_DNA"/>
</dbReference>
<feature type="compositionally biased region" description="Basic and acidic residues" evidence="1">
    <location>
        <begin position="81"/>
        <end position="92"/>
    </location>
</feature>
<reference evidence="3" key="1">
    <citation type="submission" date="2021-06" db="EMBL/GenBank/DDBJ databases">
        <title>Comparative genomics, transcriptomics and evolutionary studies reveal genomic signatures of adaptation to plant cell wall in hemibiotrophic fungi.</title>
        <authorList>
            <consortium name="DOE Joint Genome Institute"/>
            <person name="Baroncelli R."/>
            <person name="Diaz J.F."/>
            <person name="Benocci T."/>
            <person name="Peng M."/>
            <person name="Battaglia E."/>
            <person name="Haridas S."/>
            <person name="Andreopoulos W."/>
            <person name="Labutti K."/>
            <person name="Pangilinan J."/>
            <person name="Floch G.L."/>
            <person name="Makela M.R."/>
            <person name="Henrissat B."/>
            <person name="Grigoriev I.V."/>
            <person name="Crouch J.A."/>
            <person name="De Vries R.P."/>
            <person name="Sukno S.A."/>
            <person name="Thon M.R."/>
        </authorList>
    </citation>
    <scope>NUCLEOTIDE SEQUENCE</scope>
    <source>
        <strain evidence="3">CBS 193.32</strain>
    </source>
</reference>
<dbReference type="AlphaFoldDB" id="A0AAJ0ABQ4"/>
<organism evidence="3 4">
    <name type="scientific">Colletotrichum godetiae</name>
    <dbReference type="NCBI Taxonomy" id="1209918"/>
    <lineage>
        <taxon>Eukaryota</taxon>
        <taxon>Fungi</taxon>
        <taxon>Dikarya</taxon>
        <taxon>Ascomycota</taxon>
        <taxon>Pezizomycotina</taxon>
        <taxon>Sordariomycetes</taxon>
        <taxon>Hypocreomycetidae</taxon>
        <taxon>Glomerellales</taxon>
        <taxon>Glomerellaceae</taxon>
        <taxon>Colletotrichum</taxon>
        <taxon>Colletotrichum acutatum species complex</taxon>
    </lineage>
</organism>
<dbReference type="GeneID" id="85460879"/>
<gene>
    <name evidence="3" type="ORF">BDP55DRAFT_683717</name>
</gene>
<evidence type="ECO:0000313" key="4">
    <source>
        <dbReference type="Proteomes" id="UP001224890"/>
    </source>
</evidence>
<protein>
    <recommendedName>
        <fullName evidence="5">Secreted protein</fullName>
    </recommendedName>
</protein>
<name>A0AAJ0ABQ4_9PEZI</name>
<evidence type="ECO:0000256" key="2">
    <source>
        <dbReference type="SAM" id="SignalP"/>
    </source>
</evidence>
<keyword evidence="4" id="KW-1185">Reference proteome</keyword>